<protein>
    <submittedName>
        <fullName evidence="2">Uncharacterized protein</fullName>
    </submittedName>
</protein>
<keyword evidence="3" id="KW-1185">Reference proteome</keyword>
<feature type="region of interest" description="Disordered" evidence="1">
    <location>
        <begin position="601"/>
        <end position="623"/>
    </location>
</feature>
<feature type="compositionally biased region" description="Basic and acidic residues" evidence="1">
    <location>
        <begin position="190"/>
        <end position="200"/>
    </location>
</feature>
<feature type="compositionally biased region" description="Low complexity" evidence="1">
    <location>
        <begin position="614"/>
        <end position="623"/>
    </location>
</feature>
<sequence length="810" mass="85851">MINVTPTRKPPYPPSSQMHTPRRQWTVADAAGPDGGSPLFERECGAFEGGVEVHRPFAVSVQVLFVESLEVVVKGSFEVVVESAFEVAVQGVGVSSPSGSSFVAAAACAAAVVVVVSGCYASVGCCADLDQGGFGEEVVAAAQEASSGASVGFGVGSGDENGARRLSRRSMVEKSEEEDREYGYGSGGAYHEREESGEMGHDEEIEALRREMGFDQHLDGRHHHQQQHFEDNEEEMGFRSSRRTSEYLGEGEDTLRAHRDRPALHVHVRGSKRWSVDSVVLKDLPPQAIPTSPPLPPIPQSAPVVHGDHQRRHQQHQAVEEPPKIERSMSYFDDDYSDNEDDLEDPDLMPMMGMAMMGVSVGGMMGVAGGVRSAKKKKNSNGSNGASGAGGVNGNESVRSRMGWGRRSRDEKKDEKDKDKAKSAPSSPVITRKSREEKRKSFGRGDGNVGGGEEGSGQGKSRGRLASFFSKLAGSNSAGSSASPSTTTSSPSAYSPAGAHERKSMTNASEPDLRSTNGAWEALPSERVPPVPPVPPLHTLPRMESRTSLKSFGSQGKSKSRRATMISQQWDDEDYGNVISGGTGVGNSVPPTPSSLASGFSLTAGTSPRESRASSIIGGISPSGLSPNLRTSRSVSNLNLLVNRGGIQELGAGTSGWMVSPPATPGMEHGFNVSEHAFATSYSPQQQLPGVGDVLRKSDDSGSSLPPPPVPPKDFVQGGMHEWPPSPSLPSIPGSAASTNGLFPPGISVPNGNGNGAVMNPDKARDRMMVRLRLKSSPSLGSLRTQQQQSQGGKKLRNFAARMMGKEEYA</sequence>
<feature type="region of interest" description="Disordered" evidence="1">
    <location>
        <begin position="152"/>
        <end position="200"/>
    </location>
</feature>
<feature type="compositionally biased region" description="Basic and acidic residues" evidence="1">
    <location>
        <begin position="407"/>
        <end position="422"/>
    </location>
</feature>
<reference evidence="2 3" key="1">
    <citation type="submission" date="2019-01" db="EMBL/GenBank/DDBJ databases">
        <title>Draft genome sequence of Psathyrella aberdarensis IHI B618.</title>
        <authorList>
            <person name="Buettner E."/>
            <person name="Kellner H."/>
        </authorList>
    </citation>
    <scope>NUCLEOTIDE SEQUENCE [LARGE SCALE GENOMIC DNA]</scope>
    <source>
        <strain evidence="2 3">IHI B618</strain>
    </source>
</reference>
<feature type="compositionally biased region" description="Polar residues" evidence="1">
    <location>
        <begin position="548"/>
        <end position="557"/>
    </location>
</feature>
<feature type="compositionally biased region" description="Basic and acidic residues" evidence="1">
    <location>
        <begin position="318"/>
        <end position="327"/>
    </location>
</feature>
<feature type="region of interest" description="Disordered" evidence="1">
    <location>
        <begin position="372"/>
        <end position="563"/>
    </location>
</feature>
<gene>
    <name evidence="2" type="ORF">EST38_g13831</name>
</gene>
<name>A0A4Q2D191_9AGAR</name>
<dbReference type="EMBL" id="SDEE01001459">
    <property type="protein sequence ID" value="RXW12024.1"/>
    <property type="molecule type" value="Genomic_DNA"/>
</dbReference>
<proteinExistence type="predicted"/>
<comment type="caution">
    <text evidence="2">The sequence shown here is derived from an EMBL/GenBank/DDBJ whole genome shotgun (WGS) entry which is preliminary data.</text>
</comment>
<dbReference type="Proteomes" id="UP000290288">
    <property type="component" value="Unassembled WGS sequence"/>
</dbReference>
<evidence type="ECO:0000313" key="2">
    <source>
        <dbReference type="EMBL" id="RXW12024.1"/>
    </source>
</evidence>
<organism evidence="2 3">
    <name type="scientific">Candolleomyces aberdarensis</name>
    <dbReference type="NCBI Taxonomy" id="2316362"/>
    <lineage>
        <taxon>Eukaryota</taxon>
        <taxon>Fungi</taxon>
        <taxon>Dikarya</taxon>
        <taxon>Basidiomycota</taxon>
        <taxon>Agaricomycotina</taxon>
        <taxon>Agaricomycetes</taxon>
        <taxon>Agaricomycetidae</taxon>
        <taxon>Agaricales</taxon>
        <taxon>Agaricineae</taxon>
        <taxon>Psathyrellaceae</taxon>
        <taxon>Candolleomyces</taxon>
    </lineage>
</organism>
<dbReference type="OrthoDB" id="3097029at2759"/>
<dbReference type="AlphaFoldDB" id="A0A4Q2D191"/>
<feature type="compositionally biased region" description="Polar residues" evidence="1">
    <location>
        <begin position="776"/>
        <end position="792"/>
    </location>
</feature>
<feature type="compositionally biased region" description="Gly residues" evidence="1">
    <location>
        <begin position="444"/>
        <end position="460"/>
    </location>
</feature>
<feature type="compositionally biased region" description="Acidic residues" evidence="1">
    <location>
        <begin position="332"/>
        <end position="345"/>
    </location>
</feature>
<feature type="compositionally biased region" description="Low complexity" evidence="1">
    <location>
        <begin position="473"/>
        <end position="498"/>
    </location>
</feature>
<evidence type="ECO:0000256" key="1">
    <source>
        <dbReference type="SAM" id="MobiDB-lite"/>
    </source>
</evidence>
<evidence type="ECO:0000313" key="3">
    <source>
        <dbReference type="Proteomes" id="UP000290288"/>
    </source>
</evidence>
<feature type="region of interest" description="Disordered" evidence="1">
    <location>
        <begin position="1"/>
        <end position="22"/>
    </location>
</feature>
<feature type="region of interest" description="Disordered" evidence="1">
    <location>
        <begin position="219"/>
        <end position="241"/>
    </location>
</feature>
<feature type="compositionally biased region" description="Polar residues" evidence="1">
    <location>
        <begin position="505"/>
        <end position="518"/>
    </location>
</feature>
<feature type="region of interest" description="Disordered" evidence="1">
    <location>
        <begin position="303"/>
        <end position="345"/>
    </location>
</feature>
<feature type="compositionally biased region" description="Pro residues" evidence="1">
    <location>
        <begin position="527"/>
        <end position="538"/>
    </location>
</feature>
<accession>A0A4Q2D191</accession>
<feature type="region of interest" description="Disordered" evidence="1">
    <location>
        <begin position="684"/>
        <end position="796"/>
    </location>
</feature>